<evidence type="ECO:0000313" key="1">
    <source>
        <dbReference type="EMBL" id="TQM76931.1"/>
    </source>
</evidence>
<comment type="caution">
    <text evidence="1">The sequence shown here is derived from an EMBL/GenBank/DDBJ whole genome shotgun (WGS) entry which is preliminary data.</text>
</comment>
<protein>
    <submittedName>
        <fullName evidence="1">Uncharacterized protein</fullName>
    </submittedName>
</protein>
<sequence length="171" mass="19110">MRDIHNVFTGVAGPYGEVTITVTRVPRKAELSSTTLPSAWILHPLGIREGLVTIDETTRLVVGDHEAELVQNRRALRKEDRGLHIHTGDRNYQYLAVKPRKEELSDTLRGPVCRIERTPKVLMRVTVLPNADPTDIALALILQGADRHNLTLARAVASNIWYFFNNGTAPT</sequence>
<dbReference type="AlphaFoldDB" id="A0A543J289"/>
<organism evidence="1 2">
    <name type="scientific">Thermopolyspora flexuosa</name>
    <dbReference type="NCBI Taxonomy" id="103836"/>
    <lineage>
        <taxon>Bacteria</taxon>
        <taxon>Bacillati</taxon>
        <taxon>Actinomycetota</taxon>
        <taxon>Actinomycetes</taxon>
        <taxon>Streptosporangiales</taxon>
        <taxon>Streptosporangiaceae</taxon>
        <taxon>Thermopolyspora</taxon>
    </lineage>
</organism>
<dbReference type="EMBL" id="VFPQ01000001">
    <property type="protein sequence ID" value="TQM76931.1"/>
    <property type="molecule type" value="Genomic_DNA"/>
</dbReference>
<proteinExistence type="predicted"/>
<dbReference type="Proteomes" id="UP000319213">
    <property type="component" value="Unassembled WGS sequence"/>
</dbReference>
<keyword evidence="2" id="KW-1185">Reference proteome</keyword>
<accession>A0A543J289</accession>
<reference evidence="1 2" key="1">
    <citation type="submission" date="2019-06" db="EMBL/GenBank/DDBJ databases">
        <title>Sequencing the genomes of 1000 actinobacteria strains.</title>
        <authorList>
            <person name="Klenk H.-P."/>
        </authorList>
    </citation>
    <scope>NUCLEOTIDE SEQUENCE [LARGE SCALE GENOMIC DNA]</scope>
    <source>
        <strain evidence="1 2">DSM 43186</strain>
    </source>
</reference>
<evidence type="ECO:0000313" key="2">
    <source>
        <dbReference type="Proteomes" id="UP000319213"/>
    </source>
</evidence>
<name>A0A543J289_9ACTN</name>
<gene>
    <name evidence="1" type="ORF">FHX40_3683</name>
</gene>